<reference evidence="2 3" key="1">
    <citation type="journal article" date="2014" name="Genome Biol. Evol.">
        <title>The genome of the myxosporean Thelohanellus kitauei shows adaptations to nutrient acquisition within its fish host.</title>
        <authorList>
            <person name="Yang Y."/>
            <person name="Xiong J."/>
            <person name="Zhou Z."/>
            <person name="Huo F."/>
            <person name="Miao W."/>
            <person name="Ran C."/>
            <person name="Liu Y."/>
            <person name="Zhang J."/>
            <person name="Feng J."/>
            <person name="Wang M."/>
            <person name="Wang M."/>
            <person name="Wang L."/>
            <person name="Yao B."/>
        </authorList>
    </citation>
    <scope>NUCLEOTIDE SEQUENCE [LARGE SCALE GENOMIC DNA]</scope>
    <source>
        <strain evidence="2">Wuqing</strain>
    </source>
</reference>
<feature type="domain" description="Sortilin C-terminal" evidence="1">
    <location>
        <begin position="38"/>
        <end position="97"/>
    </location>
</feature>
<accession>A0A0C2N405</accession>
<gene>
    <name evidence="2" type="ORF">RF11_13323</name>
</gene>
<dbReference type="InterPro" id="IPR031777">
    <property type="entry name" value="Sortilin_C"/>
</dbReference>
<name>A0A0C2N405_THEKT</name>
<organism evidence="2 3">
    <name type="scientific">Thelohanellus kitauei</name>
    <name type="common">Myxosporean</name>
    <dbReference type="NCBI Taxonomy" id="669202"/>
    <lineage>
        <taxon>Eukaryota</taxon>
        <taxon>Metazoa</taxon>
        <taxon>Cnidaria</taxon>
        <taxon>Myxozoa</taxon>
        <taxon>Myxosporea</taxon>
        <taxon>Bivalvulida</taxon>
        <taxon>Platysporina</taxon>
        <taxon>Myxobolidae</taxon>
        <taxon>Thelohanellus</taxon>
    </lineage>
</organism>
<protein>
    <recommendedName>
        <fullName evidence="1">Sortilin C-terminal domain-containing protein</fullName>
    </recommendedName>
</protein>
<dbReference type="EMBL" id="JWZT01000435">
    <property type="protein sequence ID" value="KII74401.1"/>
    <property type="molecule type" value="Genomic_DNA"/>
</dbReference>
<dbReference type="AlphaFoldDB" id="A0A0C2N405"/>
<comment type="caution">
    <text evidence="2">The sequence shown here is derived from an EMBL/GenBank/DDBJ whole genome shotgun (WGS) entry which is preliminary data.</text>
</comment>
<sequence>MVSGKNNFSPVQFGGRKIKFNWTEPQKQPHQVELDKLRFCKNEDYKIFTPGAGVQAQCFRGHKGAFYKRKNYIYCKSVIHTLSRIIPERCDCTIDDFGW</sequence>
<evidence type="ECO:0000313" key="3">
    <source>
        <dbReference type="Proteomes" id="UP000031668"/>
    </source>
</evidence>
<proteinExistence type="predicted"/>
<dbReference type="Pfam" id="PF15901">
    <property type="entry name" value="Sortilin_C"/>
    <property type="match status" value="1"/>
</dbReference>
<evidence type="ECO:0000259" key="1">
    <source>
        <dbReference type="Pfam" id="PF15901"/>
    </source>
</evidence>
<keyword evidence="3" id="KW-1185">Reference proteome</keyword>
<evidence type="ECO:0000313" key="2">
    <source>
        <dbReference type="EMBL" id="KII74401.1"/>
    </source>
</evidence>
<dbReference type="Proteomes" id="UP000031668">
    <property type="component" value="Unassembled WGS sequence"/>
</dbReference>